<dbReference type="Pfam" id="PF12833">
    <property type="entry name" value="HTH_18"/>
    <property type="match status" value="1"/>
</dbReference>
<dbReference type="GO" id="GO:0000160">
    <property type="term" value="P:phosphorelay signal transduction system"/>
    <property type="evidence" value="ECO:0007669"/>
    <property type="project" value="InterPro"/>
</dbReference>
<dbReference type="InterPro" id="IPR018062">
    <property type="entry name" value="HTH_AraC-typ_CS"/>
</dbReference>
<evidence type="ECO:0008006" key="10">
    <source>
        <dbReference type="Google" id="ProtNLM"/>
    </source>
</evidence>
<keyword evidence="3" id="KW-0804">Transcription</keyword>
<dbReference type="PANTHER" id="PTHR43280">
    <property type="entry name" value="ARAC-FAMILY TRANSCRIPTIONAL REGULATOR"/>
    <property type="match status" value="1"/>
</dbReference>
<evidence type="ECO:0000256" key="2">
    <source>
        <dbReference type="ARBA" id="ARBA00023125"/>
    </source>
</evidence>
<feature type="coiled-coil region" evidence="5">
    <location>
        <begin position="119"/>
        <end position="156"/>
    </location>
</feature>
<dbReference type="InterPro" id="IPR018060">
    <property type="entry name" value="HTH_AraC"/>
</dbReference>
<dbReference type="PROSITE" id="PS01124">
    <property type="entry name" value="HTH_ARAC_FAMILY_2"/>
    <property type="match status" value="1"/>
</dbReference>
<dbReference type="InterPro" id="IPR001789">
    <property type="entry name" value="Sig_transdc_resp-reg_receiver"/>
</dbReference>
<keyword evidence="2" id="KW-0238">DNA-binding</keyword>
<evidence type="ECO:0000259" key="6">
    <source>
        <dbReference type="PROSITE" id="PS01124"/>
    </source>
</evidence>
<name>A0A268ADF5_9BACI</name>
<accession>A0A268ADF5</accession>
<dbReference type="Gene3D" id="3.40.50.2300">
    <property type="match status" value="1"/>
</dbReference>
<evidence type="ECO:0000256" key="4">
    <source>
        <dbReference type="PROSITE-ProRule" id="PRU00169"/>
    </source>
</evidence>
<organism evidence="8 9">
    <name type="scientific">Terribacillus saccharophilus</name>
    <dbReference type="NCBI Taxonomy" id="361277"/>
    <lineage>
        <taxon>Bacteria</taxon>
        <taxon>Bacillati</taxon>
        <taxon>Bacillota</taxon>
        <taxon>Bacilli</taxon>
        <taxon>Bacillales</taxon>
        <taxon>Bacillaceae</taxon>
        <taxon>Terribacillus</taxon>
    </lineage>
</organism>
<dbReference type="PROSITE" id="PS50110">
    <property type="entry name" value="RESPONSE_REGULATORY"/>
    <property type="match status" value="1"/>
</dbReference>
<feature type="domain" description="Response regulatory" evidence="7">
    <location>
        <begin position="13"/>
        <end position="130"/>
    </location>
</feature>
<dbReference type="PROSITE" id="PS00041">
    <property type="entry name" value="HTH_ARAC_FAMILY_1"/>
    <property type="match status" value="1"/>
</dbReference>
<dbReference type="InterPro" id="IPR020449">
    <property type="entry name" value="Tscrpt_reg_AraC-type_HTH"/>
</dbReference>
<evidence type="ECO:0000256" key="1">
    <source>
        <dbReference type="ARBA" id="ARBA00023015"/>
    </source>
</evidence>
<dbReference type="PRINTS" id="PR00032">
    <property type="entry name" value="HTHARAC"/>
</dbReference>
<evidence type="ECO:0000256" key="3">
    <source>
        <dbReference type="ARBA" id="ARBA00023163"/>
    </source>
</evidence>
<dbReference type="InterPro" id="IPR011006">
    <property type="entry name" value="CheY-like_superfamily"/>
</dbReference>
<reference evidence="8 9" key="1">
    <citation type="submission" date="2017-07" db="EMBL/GenBank/DDBJ databases">
        <title>Isolation and whole genome analysis of endospore-forming bacteria from heroin.</title>
        <authorList>
            <person name="Kalinowski J."/>
            <person name="Ahrens B."/>
            <person name="Al-Dilaimi A."/>
            <person name="Winkler A."/>
            <person name="Wibberg D."/>
            <person name="Schleenbecker U."/>
            <person name="Ruckert C."/>
            <person name="Wolfel R."/>
            <person name="Grass G."/>
        </authorList>
    </citation>
    <scope>NUCLEOTIDE SEQUENCE [LARGE SCALE GENOMIC DNA]</scope>
    <source>
        <strain evidence="8 9">7528</strain>
    </source>
</reference>
<proteinExistence type="predicted"/>
<comment type="caution">
    <text evidence="8">The sequence shown here is derived from an EMBL/GenBank/DDBJ whole genome shotgun (WGS) entry which is preliminary data.</text>
</comment>
<dbReference type="GO" id="GO:0003700">
    <property type="term" value="F:DNA-binding transcription factor activity"/>
    <property type="evidence" value="ECO:0007669"/>
    <property type="project" value="InterPro"/>
</dbReference>
<dbReference type="PANTHER" id="PTHR43280:SF2">
    <property type="entry name" value="HTH-TYPE TRANSCRIPTIONAL REGULATOR EXSA"/>
    <property type="match status" value="1"/>
</dbReference>
<evidence type="ECO:0000256" key="5">
    <source>
        <dbReference type="SAM" id="Coils"/>
    </source>
</evidence>
<evidence type="ECO:0000313" key="8">
    <source>
        <dbReference type="EMBL" id="PAD22154.1"/>
    </source>
</evidence>
<dbReference type="SMART" id="SM00342">
    <property type="entry name" value="HTH_ARAC"/>
    <property type="match status" value="1"/>
</dbReference>
<dbReference type="SUPFAM" id="SSF46689">
    <property type="entry name" value="Homeodomain-like"/>
    <property type="match status" value="2"/>
</dbReference>
<dbReference type="InterPro" id="IPR009057">
    <property type="entry name" value="Homeodomain-like_sf"/>
</dbReference>
<dbReference type="GO" id="GO:0043565">
    <property type="term" value="F:sequence-specific DNA binding"/>
    <property type="evidence" value="ECO:0007669"/>
    <property type="project" value="InterPro"/>
</dbReference>
<dbReference type="Proteomes" id="UP000216013">
    <property type="component" value="Unassembled WGS sequence"/>
</dbReference>
<sequence length="517" mass="60414">MFQKGEVLMQNLQIMIVEDEYRIRMGLERFISNQPQCAVIGTFANGQEALDGWRFGKKAEVILTDIKMPIMDGLTLITELKEAGYTGEFLVLSGFDDFQYVQQALRNQVADYLLKPIDRQQLQDRLQQLYEKKQEIENVRERASQKQEQLQLLRALSSENSLADTQWTEIFPSGTYYMCRLQLQNFHQQKAKRDPVRFHQELSAVVRIFNAELSHQWSDSSFWWWWDQEQSFGLLVHTEKKNSSLFIDRIAKTLSHRTFFKLTASPGQILYELELLPAAMEAEQMEIKLQPVPAESQYTEAINVNIQNILHTLRFAFKQFLFDDMNAALYRLKEELAPAEPLDSVMALLQSSGIEMLHDVSKRLPVNDVNRMLQKLGRNTSQTLTAPELLQGFENWTKDLADMCIRLNQHSDRTAVERAKAFIHHHVQEAITIEQVAAHVYMNPTYFCAYFKKHTKETVLQYVTKQRLELAKRKLEDTDDKVTIISDSVGYHDHKYFSKLFKKHTGFAPSEYRRLRR</sequence>
<keyword evidence="5" id="KW-0175">Coiled coil</keyword>
<feature type="domain" description="HTH araC/xylS-type" evidence="6">
    <location>
        <begin position="417"/>
        <end position="515"/>
    </location>
</feature>
<feature type="modified residue" description="4-aspartylphosphate" evidence="4">
    <location>
        <position position="65"/>
    </location>
</feature>
<evidence type="ECO:0000259" key="7">
    <source>
        <dbReference type="PROSITE" id="PS50110"/>
    </source>
</evidence>
<dbReference type="CDD" id="cd17536">
    <property type="entry name" value="REC_YesN-like"/>
    <property type="match status" value="1"/>
</dbReference>
<protein>
    <recommendedName>
        <fullName evidence="10">DNA-binding response regulator</fullName>
    </recommendedName>
</protein>
<dbReference type="SMART" id="SM00448">
    <property type="entry name" value="REC"/>
    <property type="match status" value="1"/>
</dbReference>
<keyword evidence="4" id="KW-0597">Phosphoprotein</keyword>
<dbReference type="AlphaFoldDB" id="A0A268ADF5"/>
<dbReference type="EMBL" id="NPBV01000003">
    <property type="protein sequence ID" value="PAD22154.1"/>
    <property type="molecule type" value="Genomic_DNA"/>
</dbReference>
<evidence type="ECO:0000313" key="9">
    <source>
        <dbReference type="Proteomes" id="UP000216013"/>
    </source>
</evidence>
<dbReference type="SUPFAM" id="SSF52172">
    <property type="entry name" value="CheY-like"/>
    <property type="match status" value="1"/>
</dbReference>
<dbReference type="Pfam" id="PF00072">
    <property type="entry name" value="Response_reg"/>
    <property type="match status" value="1"/>
</dbReference>
<dbReference type="Gene3D" id="1.10.10.60">
    <property type="entry name" value="Homeodomain-like"/>
    <property type="match status" value="2"/>
</dbReference>
<keyword evidence="1" id="KW-0805">Transcription regulation</keyword>
<gene>
    <name evidence="8" type="ORF">CHH64_05805</name>
</gene>